<keyword evidence="3" id="KW-1185">Reference proteome</keyword>
<dbReference type="Pfam" id="PF13380">
    <property type="entry name" value="CoA_binding_2"/>
    <property type="match status" value="1"/>
</dbReference>
<comment type="caution">
    <text evidence="2">The sequence shown here is derived from an EMBL/GenBank/DDBJ whole genome shotgun (WGS) entry which is preliminary data.</text>
</comment>
<dbReference type="Gene3D" id="3.40.50.720">
    <property type="entry name" value="NAD(P)-binding Rossmann-like Domain"/>
    <property type="match status" value="1"/>
</dbReference>
<dbReference type="EMBL" id="JBAHYK010000915">
    <property type="protein sequence ID" value="KAL0570537.1"/>
    <property type="molecule type" value="Genomic_DNA"/>
</dbReference>
<feature type="domain" description="CoA-binding" evidence="1">
    <location>
        <begin position="20"/>
        <end position="133"/>
    </location>
</feature>
<evidence type="ECO:0000313" key="3">
    <source>
        <dbReference type="Proteomes" id="UP001465976"/>
    </source>
</evidence>
<reference evidence="2 3" key="1">
    <citation type="submission" date="2024-02" db="EMBL/GenBank/DDBJ databases">
        <title>A draft genome for the cacao thread blight pathogen Marasmius crinis-equi.</title>
        <authorList>
            <person name="Cohen S.P."/>
            <person name="Baruah I.K."/>
            <person name="Amoako-Attah I."/>
            <person name="Bukari Y."/>
            <person name="Meinhardt L.W."/>
            <person name="Bailey B.A."/>
        </authorList>
    </citation>
    <scope>NUCLEOTIDE SEQUENCE [LARGE SCALE GENOMIC DNA]</scope>
    <source>
        <strain evidence="2 3">GH-76</strain>
    </source>
</reference>
<dbReference type="PANTHER" id="PTHR33303">
    <property type="entry name" value="CYTOPLASMIC PROTEIN-RELATED"/>
    <property type="match status" value="1"/>
</dbReference>
<proteinExistence type="predicted"/>
<dbReference type="PANTHER" id="PTHR33303:SF2">
    <property type="entry name" value="COA-BINDING DOMAIN-CONTAINING PROTEIN"/>
    <property type="match status" value="1"/>
</dbReference>
<organism evidence="2 3">
    <name type="scientific">Marasmius crinis-equi</name>
    <dbReference type="NCBI Taxonomy" id="585013"/>
    <lineage>
        <taxon>Eukaryota</taxon>
        <taxon>Fungi</taxon>
        <taxon>Dikarya</taxon>
        <taxon>Basidiomycota</taxon>
        <taxon>Agaricomycotina</taxon>
        <taxon>Agaricomycetes</taxon>
        <taxon>Agaricomycetidae</taxon>
        <taxon>Agaricales</taxon>
        <taxon>Marasmiineae</taxon>
        <taxon>Marasmiaceae</taxon>
        <taxon>Marasmius</taxon>
    </lineage>
</organism>
<gene>
    <name evidence="2" type="ORF">V5O48_011419</name>
</gene>
<name>A0ABR3F5L8_9AGAR</name>
<evidence type="ECO:0000313" key="2">
    <source>
        <dbReference type="EMBL" id="KAL0570537.1"/>
    </source>
</evidence>
<protein>
    <recommendedName>
        <fullName evidence="1">CoA-binding domain-containing protein</fullName>
    </recommendedName>
</protein>
<dbReference type="InterPro" id="IPR036291">
    <property type="entry name" value="NAD(P)-bd_dom_sf"/>
</dbReference>
<dbReference type="Proteomes" id="UP001465976">
    <property type="component" value="Unassembled WGS sequence"/>
</dbReference>
<evidence type="ECO:0000259" key="1">
    <source>
        <dbReference type="Pfam" id="PF13380"/>
    </source>
</evidence>
<accession>A0ABR3F5L8</accession>
<dbReference type="InterPro" id="IPR003781">
    <property type="entry name" value="CoA-bd"/>
</dbReference>
<sequence>MSAISQVLQLQKAFLSSPYFAVAGASKIQSKYGTKVLKWYLGRGLKVQPVHPREAELEGIKTIRSLEALPSPTETSLSIITPPPVTLNILKQVESLSIPYVWLQPGAEDAQVIKFIEENSMENNVVYGGPCILRDGDRIRSMNS</sequence>
<dbReference type="SUPFAM" id="SSF51735">
    <property type="entry name" value="NAD(P)-binding Rossmann-fold domains"/>
    <property type="match status" value="1"/>
</dbReference>